<dbReference type="Bgee" id="ENSPREG00000018951">
    <property type="expression patterns" value="Expressed in head and 1 other cell type or tissue"/>
</dbReference>
<reference evidence="2" key="2">
    <citation type="submission" date="2025-08" db="UniProtKB">
        <authorList>
            <consortium name="Ensembl"/>
        </authorList>
    </citation>
    <scope>IDENTIFICATION</scope>
    <source>
        <strain evidence="2">Guanapo</strain>
    </source>
</reference>
<reference evidence="2" key="3">
    <citation type="submission" date="2025-09" db="UniProtKB">
        <authorList>
            <consortium name="Ensembl"/>
        </authorList>
    </citation>
    <scope>IDENTIFICATION</scope>
    <source>
        <strain evidence="2">Guanapo</strain>
    </source>
</reference>
<dbReference type="AlphaFoldDB" id="A0A3P9Q2D6"/>
<keyword evidence="3" id="KW-1185">Reference proteome</keyword>
<evidence type="ECO:0000256" key="1">
    <source>
        <dbReference type="SAM" id="MobiDB-lite"/>
    </source>
</evidence>
<evidence type="ECO:0000313" key="3">
    <source>
        <dbReference type="Proteomes" id="UP000242638"/>
    </source>
</evidence>
<sequence>QKESPAMYRTDSEPSGHNVQKTIFKWRGENELGDQNGRLRSTEEEPSGSRSPLQPRSSTQIQTDPAGETGEEVKNSDMELKTCGSSCRNYRSRITE</sequence>
<name>A0A3P9Q2D6_POERE</name>
<dbReference type="Proteomes" id="UP000242638">
    <property type="component" value="Unassembled WGS sequence"/>
</dbReference>
<evidence type="ECO:0000313" key="2">
    <source>
        <dbReference type="Ensembl" id="ENSPREP00000028008.1"/>
    </source>
</evidence>
<feature type="region of interest" description="Disordered" evidence="1">
    <location>
        <begin position="26"/>
        <end position="77"/>
    </location>
</feature>
<dbReference type="Ensembl" id="ENSPRET00000028315.1">
    <property type="protein sequence ID" value="ENSPREP00000028008.1"/>
    <property type="gene ID" value="ENSPREG00000018951.1"/>
</dbReference>
<proteinExistence type="predicted"/>
<organism evidence="2 3">
    <name type="scientific">Poecilia reticulata</name>
    <name type="common">Guppy</name>
    <name type="synonym">Acanthophacelus reticulatus</name>
    <dbReference type="NCBI Taxonomy" id="8081"/>
    <lineage>
        <taxon>Eukaryota</taxon>
        <taxon>Metazoa</taxon>
        <taxon>Chordata</taxon>
        <taxon>Craniata</taxon>
        <taxon>Vertebrata</taxon>
        <taxon>Euteleostomi</taxon>
        <taxon>Actinopterygii</taxon>
        <taxon>Neopterygii</taxon>
        <taxon>Teleostei</taxon>
        <taxon>Neoteleostei</taxon>
        <taxon>Acanthomorphata</taxon>
        <taxon>Ovalentaria</taxon>
        <taxon>Atherinomorphae</taxon>
        <taxon>Cyprinodontiformes</taxon>
        <taxon>Poeciliidae</taxon>
        <taxon>Poeciliinae</taxon>
        <taxon>Poecilia</taxon>
    </lineage>
</organism>
<accession>A0A3P9Q2D6</accession>
<reference evidence="3" key="1">
    <citation type="submission" date="2013-11" db="EMBL/GenBank/DDBJ databases">
        <title>The genomic landscape of the Guanapo guppy.</title>
        <authorList>
            <person name="Kuenstner A."/>
            <person name="Dreyer C."/>
        </authorList>
    </citation>
    <scope>NUCLEOTIDE SEQUENCE</scope>
    <source>
        <strain evidence="3">Guanapo</strain>
    </source>
</reference>
<protein>
    <submittedName>
        <fullName evidence="2">Uncharacterized protein</fullName>
    </submittedName>
</protein>
<feature type="compositionally biased region" description="Polar residues" evidence="1">
    <location>
        <begin position="48"/>
        <end position="63"/>
    </location>
</feature>